<evidence type="ECO:0000313" key="2">
    <source>
        <dbReference type="EMBL" id="KAK4064828.1"/>
    </source>
</evidence>
<accession>A0ABR0BC98</accession>
<reference evidence="2 3" key="1">
    <citation type="journal article" date="2024" name="Microbiol. Resour. Announc.">
        <title>Genome annotations for the ascomycete fungi Trichoderma harzianum, Trichoderma aggressivum, and Purpureocillium lilacinum.</title>
        <authorList>
            <person name="Beijen E.P.W."/>
            <person name="Ohm R.A."/>
        </authorList>
    </citation>
    <scope>NUCLEOTIDE SEQUENCE [LARGE SCALE GENOMIC DNA]</scope>
    <source>
        <strain evidence="2 3">CBS 150709</strain>
    </source>
</reference>
<keyword evidence="3" id="KW-1185">Reference proteome</keyword>
<feature type="transmembrane region" description="Helical" evidence="1">
    <location>
        <begin position="157"/>
        <end position="179"/>
    </location>
</feature>
<sequence>MFTATQALSTFAALGISIYVSVGSKNKSQGIFTHSYKLPFLKRGLVNPLKTIEAKATEIVATIAAEATQLPDKTKGLAGQGLEKIIPTGSSVGTLRGCLDIDGAKCLTFNFLSVVLWLTTVCLIMSSLLCASTYLVPKHRQASQTDRFARVACKARLWTSAFLSVGALFSSVLMFFLIRELLNLADDLNRALPGTVERGFLPNASIAILVCAALHVLVTPLFYDNQQGGYN</sequence>
<comment type="caution">
    <text evidence="2">The sequence shown here is derived from an EMBL/GenBank/DDBJ whole genome shotgun (WGS) entry which is preliminary data.</text>
</comment>
<keyword evidence="1" id="KW-1133">Transmembrane helix</keyword>
<evidence type="ECO:0000313" key="3">
    <source>
        <dbReference type="Proteomes" id="UP001287286"/>
    </source>
</evidence>
<gene>
    <name evidence="2" type="ORF">Purlil1_14090</name>
</gene>
<dbReference type="EMBL" id="JAWRVI010000454">
    <property type="protein sequence ID" value="KAK4064828.1"/>
    <property type="molecule type" value="Genomic_DNA"/>
</dbReference>
<feature type="transmembrane region" description="Helical" evidence="1">
    <location>
        <begin position="114"/>
        <end position="136"/>
    </location>
</feature>
<keyword evidence="1" id="KW-0472">Membrane</keyword>
<proteinExistence type="predicted"/>
<evidence type="ECO:0000256" key="1">
    <source>
        <dbReference type="SAM" id="Phobius"/>
    </source>
</evidence>
<feature type="transmembrane region" description="Helical" evidence="1">
    <location>
        <begin position="199"/>
        <end position="223"/>
    </location>
</feature>
<dbReference type="Proteomes" id="UP001287286">
    <property type="component" value="Unassembled WGS sequence"/>
</dbReference>
<keyword evidence="1" id="KW-0812">Transmembrane</keyword>
<name>A0ABR0BC98_PURLI</name>
<protein>
    <submittedName>
        <fullName evidence="2">Uncharacterized protein</fullName>
    </submittedName>
</protein>
<organism evidence="2 3">
    <name type="scientific">Purpureocillium lilacinum</name>
    <name type="common">Paecilomyces lilacinus</name>
    <dbReference type="NCBI Taxonomy" id="33203"/>
    <lineage>
        <taxon>Eukaryota</taxon>
        <taxon>Fungi</taxon>
        <taxon>Dikarya</taxon>
        <taxon>Ascomycota</taxon>
        <taxon>Pezizomycotina</taxon>
        <taxon>Sordariomycetes</taxon>
        <taxon>Hypocreomycetidae</taxon>
        <taxon>Hypocreales</taxon>
        <taxon>Ophiocordycipitaceae</taxon>
        <taxon>Purpureocillium</taxon>
    </lineage>
</organism>